<keyword evidence="1" id="KW-0732">Signal</keyword>
<dbReference type="Pfam" id="PF07452">
    <property type="entry name" value="CHRD"/>
    <property type="match status" value="1"/>
</dbReference>
<evidence type="ECO:0000313" key="4">
    <source>
        <dbReference type="Proteomes" id="UP000265715"/>
    </source>
</evidence>
<dbReference type="OrthoDB" id="571052at2"/>
<sequence>MRKTFGIVGLLALTLALGACTQTTTATYKSELRGQNENPPVVTSATGTATATLRADGTLVINGSFKDLSSQLATAVGGGVHLHIGAPGVNGEVVSALSVQAASDLLSGTFSGEVKLDAEEKAALEAGNLYINVHSVTHTSGEIRGQLVKQ</sequence>
<dbReference type="PROSITE" id="PS50933">
    <property type="entry name" value="CHRD"/>
    <property type="match status" value="1"/>
</dbReference>
<feature type="signal peptide" evidence="1">
    <location>
        <begin position="1"/>
        <end position="21"/>
    </location>
</feature>
<evidence type="ECO:0000259" key="2">
    <source>
        <dbReference type="PROSITE" id="PS50933"/>
    </source>
</evidence>
<name>A0A399E7U3_9DEIN</name>
<gene>
    <name evidence="3" type="ORF">Mterra_03456</name>
</gene>
<dbReference type="SMART" id="SM00754">
    <property type="entry name" value="CHRD"/>
    <property type="match status" value="1"/>
</dbReference>
<feature type="chain" id="PRO_5017267737" evidence="1">
    <location>
        <begin position="22"/>
        <end position="150"/>
    </location>
</feature>
<dbReference type="PROSITE" id="PS51257">
    <property type="entry name" value="PROKAR_LIPOPROTEIN"/>
    <property type="match status" value="1"/>
</dbReference>
<dbReference type="InterPro" id="IPR010895">
    <property type="entry name" value="CHRD"/>
</dbReference>
<feature type="domain" description="CHRD" evidence="2">
    <location>
        <begin position="24"/>
        <end position="150"/>
    </location>
</feature>
<dbReference type="EMBL" id="QXDL01000217">
    <property type="protein sequence ID" value="RIH80814.1"/>
    <property type="molecule type" value="Genomic_DNA"/>
</dbReference>
<keyword evidence="4" id="KW-1185">Reference proteome</keyword>
<reference evidence="3 4" key="1">
    <citation type="submission" date="2018-08" db="EMBL/GenBank/DDBJ databases">
        <title>Meiothermus terrae DSM 26712 genome sequencing project.</title>
        <authorList>
            <person name="Da Costa M.S."/>
            <person name="Albuquerque L."/>
            <person name="Raposo P."/>
            <person name="Froufe H.J.C."/>
            <person name="Barroso C.S."/>
            <person name="Egas C."/>
        </authorList>
    </citation>
    <scope>NUCLEOTIDE SEQUENCE [LARGE SCALE GENOMIC DNA]</scope>
    <source>
        <strain evidence="3 4">DSM 26712</strain>
    </source>
</reference>
<dbReference type="AlphaFoldDB" id="A0A399E7U3"/>
<dbReference type="Proteomes" id="UP000265715">
    <property type="component" value="Unassembled WGS sequence"/>
</dbReference>
<evidence type="ECO:0000256" key="1">
    <source>
        <dbReference type="SAM" id="SignalP"/>
    </source>
</evidence>
<comment type="caution">
    <text evidence="3">The sequence shown here is derived from an EMBL/GenBank/DDBJ whole genome shotgun (WGS) entry which is preliminary data.</text>
</comment>
<accession>A0A399E7U3</accession>
<dbReference type="RefSeq" id="WP_119316362.1">
    <property type="nucleotide sequence ID" value="NZ_QXDL01000217.1"/>
</dbReference>
<organism evidence="3 4">
    <name type="scientific">Calidithermus terrae</name>
    <dbReference type="NCBI Taxonomy" id="1408545"/>
    <lineage>
        <taxon>Bacteria</taxon>
        <taxon>Thermotogati</taxon>
        <taxon>Deinococcota</taxon>
        <taxon>Deinococci</taxon>
        <taxon>Thermales</taxon>
        <taxon>Thermaceae</taxon>
        <taxon>Calidithermus</taxon>
    </lineage>
</organism>
<protein>
    <submittedName>
        <fullName evidence="3">CHRD domain protein</fullName>
    </submittedName>
</protein>
<proteinExistence type="predicted"/>
<evidence type="ECO:0000313" key="3">
    <source>
        <dbReference type="EMBL" id="RIH80814.1"/>
    </source>
</evidence>